<proteinExistence type="predicted"/>
<dbReference type="EMBL" id="VOOS01000004">
    <property type="protein sequence ID" value="TXB64611.1"/>
    <property type="molecule type" value="Genomic_DNA"/>
</dbReference>
<evidence type="ECO:0000313" key="2">
    <source>
        <dbReference type="EMBL" id="TXB64611.1"/>
    </source>
</evidence>
<keyword evidence="3" id="KW-1185">Reference proteome</keyword>
<dbReference type="RefSeq" id="WP_147100752.1">
    <property type="nucleotide sequence ID" value="NZ_VOOS01000004.1"/>
</dbReference>
<sequence length="59" mass="6981">MADFVYWLKDVFYAFFGVFEKLGNIPNYAFIALGFVGLFYWLILQKKYNKKAQDTGELK</sequence>
<feature type="transmembrane region" description="Helical" evidence="1">
    <location>
        <begin position="25"/>
        <end position="43"/>
    </location>
</feature>
<keyword evidence="1" id="KW-1133">Transmembrane helix</keyword>
<dbReference type="AlphaFoldDB" id="A0A5C6RQJ3"/>
<organism evidence="2 3">
    <name type="scientific">Vicingus serpentipes</name>
    <dbReference type="NCBI Taxonomy" id="1926625"/>
    <lineage>
        <taxon>Bacteria</taxon>
        <taxon>Pseudomonadati</taxon>
        <taxon>Bacteroidota</taxon>
        <taxon>Flavobacteriia</taxon>
        <taxon>Flavobacteriales</taxon>
        <taxon>Vicingaceae</taxon>
        <taxon>Vicingus</taxon>
    </lineage>
</organism>
<comment type="caution">
    <text evidence="2">The sequence shown here is derived from an EMBL/GenBank/DDBJ whole genome shotgun (WGS) entry which is preliminary data.</text>
</comment>
<reference evidence="2 3" key="1">
    <citation type="submission" date="2019-08" db="EMBL/GenBank/DDBJ databases">
        <title>Genome of Vicingus serpentipes NCIMB 15042.</title>
        <authorList>
            <person name="Bowman J.P."/>
        </authorList>
    </citation>
    <scope>NUCLEOTIDE SEQUENCE [LARGE SCALE GENOMIC DNA]</scope>
    <source>
        <strain evidence="2 3">NCIMB 15042</strain>
    </source>
</reference>
<accession>A0A5C6RQJ3</accession>
<evidence type="ECO:0000256" key="1">
    <source>
        <dbReference type="SAM" id="Phobius"/>
    </source>
</evidence>
<evidence type="ECO:0000313" key="3">
    <source>
        <dbReference type="Proteomes" id="UP000321721"/>
    </source>
</evidence>
<dbReference type="OrthoDB" id="1467828at2"/>
<dbReference type="Proteomes" id="UP000321721">
    <property type="component" value="Unassembled WGS sequence"/>
</dbReference>
<protein>
    <submittedName>
        <fullName evidence="2">Uncharacterized protein</fullName>
    </submittedName>
</protein>
<gene>
    <name evidence="2" type="ORF">FRY74_09170</name>
</gene>
<keyword evidence="1" id="KW-0472">Membrane</keyword>
<name>A0A5C6RQJ3_9FLAO</name>
<keyword evidence="1" id="KW-0812">Transmembrane</keyword>